<feature type="region of interest" description="Disordered" evidence="1">
    <location>
        <begin position="305"/>
        <end position="333"/>
    </location>
</feature>
<dbReference type="Pfam" id="PF08514">
    <property type="entry name" value="STAG"/>
    <property type="match status" value="1"/>
</dbReference>
<dbReference type="Gene3D" id="1.25.10.10">
    <property type="entry name" value="Leucine-rich Repeat Variant"/>
    <property type="match status" value="1"/>
</dbReference>
<sequence>MTDAESSPAPRRSQREKKQATHFVSVHSTLSKRKRSDETEEEGQDPPSDPEADASGDEDADVEDEFSTPKQKSKTKAKGKGKAPAKPKGTPVTKKPRTTKKTVSVPKPKKAPGPKRGRKPAANAEEADLGVERLTRDRKIVGDNALYNAIMNPSAALQSTVEDFLEGLTQTPGPSQAELVNCILRCCGCSDTVNEDEAVDYDGVVDALDNFTEALKNDDSPIYPLTSKLPAFKKFRKSLSEFLTRLVTSSAPLGQLYSSDLLPTMQTWVVAMSSSHLRAFRHTATVIALEVETALCEVAAELEKEAETNSRQKGGEQKRKAKAKQTAPTAREKEIDAKGNIIRERRGKLAEFLKEFVDGVFIHRYRDLDPSIRSECVRAMGQWFSKYPSHFLENTYLRYVGWVLSDSNTQVRLEAVKALSLAYAQIESVGAATLQHFTERFKPRLVEMATSDTELSVRVAVIHVLHAINTHGFLEDEQTDKLCLLIFDEETKVRKAVSGFVKAVWQEGVEERLVGRKATDKDKERTEVKVLASLFVQWSKALDATTRADEEDDDADDTSQSEAPTRRAKGKEVAALFGSKEKGRTALAVEALWDEVDPVSDWETLLDILILDHSAPGEEGPSQGRRRNTGKQPARDGSVESVWRLEEVEESVLLEVFITALRRTKHEVVGSKKGEEETVSSEITRALIKSIPRLFIKYQADEGRMANVILLPQLMNLEEYLDMRMMTAYANLWDDTTKQFLSHSSQAVLTNAVHTIRYLMEATSLSNTNSTKILELEDELASSLRDAIADRDEIEIASFNEDEVLALTAICSRLAALVGIRDMVAWMEEDEGGKQSSAWDIISALSERGRLGYKEEETMVDQALQVLYLHILWKARALPDVSDPTPEEITFKEKLMEQRDSLLTRLQEFAIGTQSNTAEGVRRAAFQNLMHLHILFCPGETTTANGNQLPTAQIALSLSEEDQHRFAGFVQTEIERYAEELEEAAPPREEESEDEDSGVDQTEDEGKAKGKRKGKGKQTKQDATAHLTTSSAQLEREYVFIGVMATFLRAIKAGVIHFQHSVTLLTHYGRLGPVFDQCSKIIVEILREEGMYKSNGEAVVQVVFQALRESFLLYIDGITRSEEHTVALGKLLASCYLIRGAQLSVVRRLDSQYVVETHTSSLTWLGKRLSAYESAKNKKARNKCLSYFKVLTPLLVAVETGDTLKIKAHLDQILAQAKAEPLPTSKLWDGYRAYEKRLTSAKDKGLGKAKKASRKPHKSTEVITTDDDGDGDVEAEGGDIEIAPNGLSTPKPKPVPRRRGPRAVRPVASGTDGEGEPGAHTNDEDENPLSEPPTPTQKSRPKPVLKIGARNTQPRSSASPALSSPLTPSSPGPFMTPGNSRKRARSDDEGERDGDAVMEPVEGLSPLSQPPASPSGSHTSEIQIKRKRVRH</sequence>
<evidence type="ECO:0000259" key="2">
    <source>
        <dbReference type="PROSITE" id="PS51425"/>
    </source>
</evidence>
<feature type="region of interest" description="Disordered" evidence="1">
    <location>
        <begin position="614"/>
        <end position="639"/>
    </location>
</feature>
<dbReference type="InterPro" id="IPR013721">
    <property type="entry name" value="STAG"/>
</dbReference>
<dbReference type="GO" id="GO:0003682">
    <property type="term" value="F:chromatin binding"/>
    <property type="evidence" value="ECO:0007669"/>
    <property type="project" value="TreeGrafter"/>
</dbReference>
<feature type="compositionally biased region" description="Acidic residues" evidence="1">
    <location>
        <begin position="1264"/>
        <end position="1279"/>
    </location>
</feature>
<feature type="compositionally biased region" description="Basic residues" evidence="1">
    <location>
        <begin position="1009"/>
        <end position="1018"/>
    </location>
</feature>
<feature type="compositionally biased region" description="Acidic residues" evidence="1">
    <location>
        <begin position="38"/>
        <end position="66"/>
    </location>
</feature>
<dbReference type="GO" id="GO:0000785">
    <property type="term" value="C:chromatin"/>
    <property type="evidence" value="ECO:0007669"/>
    <property type="project" value="TreeGrafter"/>
</dbReference>
<dbReference type="Proteomes" id="UP001212997">
    <property type="component" value="Unassembled WGS sequence"/>
</dbReference>
<evidence type="ECO:0000313" key="4">
    <source>
        <dbReference type="Proteomes" id="UP001212997"/>
    </source>
</evidence>
<feature type="region of interest" description="Disordered" evidence="1">
    <location>
        <begin position="981"/>
        <end position="1028"/>
    </location>
</feature>
<dbReference type="GO" id="GO:0008278">
    <property type="term" value="C:cohesin complex"/>
    <property type="evidence" value="ECO:0007669"/>
    <property type="project" value="TreeGrafter"/>
</dbReference>
<reference evidence="3" key="1">
    <citation type="submission" date="2022-07" db="EMBL/GenBank/DDBJ databases">
        <title>Genome Sequence of Physisporinus lineatus.</title>
        <authorList>
            <person name="Buettner E."/>
        </authorList>
    </citation>
    <scope>NUCLEOTIDE SEQUENCE</scope>
    <source>
        <strain evidence="3">VT162</strain>
    </source>
</reference>
<accession>A0AAD5VF52</accession>
<dbReference type="SUPFAM" id="SSF48371">
    <property type="entry name" value="ARM repeat"/>
    <property type="match status" value="1"/>
</dbReference>
<feature type="compositionally biased region" description="Acidic residues" evidence="1">
    <location>
        <begin position="990"/>
        <end position="1003"/>
    </location>
</feature>
<comment type="caution">
    <text evidence="3">The sequence shown here is derived from an EMBL/GenBank/DDBJ whole genome shotgun (WGS) entry which is preliminary data.</text>
</comment>
<dbReference type="PANTHER" id="PTHR11199:SF0">
    <property type="entry name" value="LD34181P-RELATED"/>
    <property type="match status" value="1"/>
</dbReference>
<dbReference type="InterPro" id="IPR039662">
    <property type="entry name" value="Cohesin_Scc3/SA"/>
</dbReference>
<gene>
    <name evidence="3" type="ORF">NLI96_g1290</name>
</gene>
<dbReference type="InterPro" id="IPR011989">
    <property type="entry name" value="ARM-like"/>
</dbReference>
<organism evidence="3 4">
    <name type="scientific">Meripilus lineatus</name>
    <dbReference type="NCBI Taxonomy" id="2056292"/>
    <lineage>
        <taxon>Eukaryota</taxon>
        <taxon>Fungi</taxon>
        <taxon>Dikarya</taxon>
        <taxon>Basidiomycota</taxon>
        <taxon>Agaricomycotina</taxon>
        <taxon>Agaricomycetes</taxon>
        <taxon>Polyporales</taxon>
        <taxon>Meripilaceae</taxon>
        <taxon>Meripilus</taxon>
    </lineage>
</organism>
<feature type="compositionally biased region" description="Basic and acidic residues" evidence="1">
    <location>
        <begin position="305"/>
        <end position="318"/>
    </location>
</feature>
<feature type="compositionally biased region" description="Basic residues" evidence="1">
    <location>
        <begin position="71"/>
        <end position="85"/>
    </location>
</feature>
<dbReference type="InterPro" id="IPR056396">
    <property type="entry name" value="HEAT_SCC3-SA"/>
</dbReference>
<protein>
    <recommendedName>
        <fullName evidence="2">SCD domain-containing protein</fullName>
    </recommendedName>
</protein>
<dbReference type="Pfam" id="PF21581">
    <property type="entry name" value="SCD"/>
    <property type="match status" value="1"/>
</dbReference>
<feature type="compositionally biased region" description="Acidic residues" evidence="1">
    <location>
        <begin position="549"/>
        <end position="559"/>
    </location>
</feature>
<name>A0AAD5VF52_9APHY</name>
<feature type="region of interest" description="Disordered" evidence="1">
    <location>
        <begin position="546"/>
        <end position="571"/>
    </location>
</feature>
<dbReference type="InterPro" id="IPR016024">
    <property type="entry name" value="ARM-type_fold"/>
</dbReference>
<feature type="region of interest" description="Disordered" evidence="1">
    <location>
        <begin position="1"/>
        <end position="127"/>
    </location>
</feature>
<evidence type="ECO:0000256" key="1">
    <source>
        <dbReference type="SAM" id="MobiDB-lite"/>
    </source>
</evidence>
<feature type="region of interest" description="Disordered" evidence="1">
    <location>
        <begin position="1242"/>
        <end position="1431"/>
    </location>
</feature>
<feature type="domain" description="SCD" evidence="2">
    <location>
        <begin position="361"/>
        <end position="448"/>
    </location>
</feature>
<dbReference type="GO" id="GO:0007062">
    <property type="term" value="P:sister chromatid cohesion"/>
    <property type="evidence" value="ECO:0007669"/>
    <property type="project" value="UniProtKB-ARBA"/>
</dbReference>
<feature type="compositionally biased region" description="Low complexity" evidence="1">
    <location>
        <begin position="1354"/>
        <end position="1373"/>
    </location>
</feature>
<dbReference type="GO" id="GO:0005634">
    <property type="term" value="C:nucleus"/>
    <property type="evidence" value="ECO:0007669"/>
    <property type="project" value="TreeGrafter"/>
</dbReference>
<dbReference type="EMBL" id="JANAWD010000025">
    <property type="protein sequence ID" value="KAJ3490631.1"/>
    <property type="molecule type" value="Genomic_DNA"/>
</dbReference>
<feature type="compositionally biased region" description="Basic residues" evidence="1">
    <location>
        <begin position="1247"/>
        <end position="1257"/>
    </location>
</feature>
<keyword evidence="4" id="KW-1185">Reference proteome</keyword>
<evidence type="ECO:0000313" key="3">
    <source>
        <dbReference type="EMBL" id="KAJ3490631.1"/>
    </source>
</evidence>
<dbReference type="PANTHER" id="PTHR11199">
    <property type="entry name" value="STROMAL ANTIGEN"/>
    <property type="match status" value="1"/>
</dbReference>
<feature type="compositionally biased region" description="Basic residues" evidence="1">
    <location>
        <begin position="107"/>
        <end position="119"/>
    </location>
</feature>
<proteinExistence type="predicted"/>
<dbReference type="Pfam" id="PF24571">
    <property type="entry name" value="HEAT_SCC3-SA"/>
    <property type="match status" value="1"/>
</dbReference>
<dbReference type="InterPro" id="IPR020839">
    <property type="entry name" value="SCD"/>
</dbReference>
<dbReference type="PROSITE" id="PS51425">
    <property type="entry name" value="SCD"/>
    <property type="match status" value="1"/>
</dbReference>